<keyword evidence="2" id="KW-0560">Oxidoreductase</keyword>
<proteinExistence type="inferred from homology"/>
<dbReference type="PANTHER" id="PTHR10204">
    <property type="entry name" value="NAD P H OXIDOREDUCTASE-RELATED"/>
    <property type="match status" value="1"/>
</dbReference>
<gene>
    <name evidence="4" type="ORF">DS831_07715</name>
</gene>
<dbReference type="Gene3D" id="3.40.50.360">
    <property type="match status" value="1"/>
</dbReference>
<organism evidence="4 5">
    <name type="scientific">Bombilactobacillus bombi</name>
    <dbReference type="NCBI Taxonomy" id="1303590"/>
    <lineage>
        <taxon>Bacteria</taxon>
        <taxon>Bacillati</taxon>
        <taxon>Bacillota</taxon>
        <taxon>Bacilli</taxon>
        <taxon>Lactobacillales</taxon>
        <taxon>Lactobacillaceae</taxon>
        <taxon>Bombilactobacillus</taxon>
    </lineage>
</organism>
<dbReference type="PANTHER" id="PTHR10204:SF34">
    <property type="entry name" value="NAD(P)H DEHYDROGENASE [QUINONE] 1 ISOFORM 1"/>
    <property type="match status" value="1"/>
</dbReference>
<dbReference type="SUPFAM" id="SSF52218">
    <property type="entry name" value="Flavoproteins"/>
    <property type="match status" value="1"/>
</dbReference>
<dbReference type="OrthoDB" id="9798454at2"/>
<evidence type="ECO:0000256" key="1">
    <source>
        <dbReference type="ARBA" id="ARBA00006252"/>
    </source>
</evidence>
<dbReference type="Pfam" id="PF02525">
    <property type="entry name" value="Flavodoxin_2"/>
    <property type="match status" value="1"/>
</dbReference>
<feature type="domain" description="Flavodoxin-like fold" evidence="3">
    <location>
        <begin position="5"/>
        <end position="192"/>
    </location>
</feature>
<dbReference type="InterPro" id="IPR051545">
    <property type="entry name" value="NAD(P)H_dehydrogenase_qn"/>
</dbReference>
<accession>A0A3R6W9H8</accession>
<evidence type="ECO:0000313" key="5">
    <source>
        <dbReference type="Proteomes" id="UP000284109"/>
    </source>
</evidence>
<dbReference type="AlphaFoldDB" id="A0A3R6W9H8"/>
<evidence type="ECO:0000256" key="2">
    <source>
        <dbReference type="ARBA" id="ARBA00023002"/>
    </source>
</evidence>
<comment type="caution">
    <text evidence="4">The sequence shown here is derived from an EMBL/GenBank/DDBJ whole genome shotgun (WGS) entry which is preliminary data.</text>
</comment>
<sequence>MSVNNILIIYCHPYTGSFNHAELEAVIHNLQQHHQNFTVIDLYADGFTPFYDQEELRLFHTGQTHDPLVTKYLHLLQATQGIIFISPIWWNSIPGMLKGFIDKVMKEGPGLSHTVSQTGIHGELTNIKKAYVLTTSTSPTLYFRCLMGNGIQKIFIRKTLRQLGIKHGQWQNFGGISSSTNSKRQNYLEHLSQQNFNF</sequence>
<name>A0A3R6W9H8_9LACO</name>
<dbReference type="InterPro" id="IPR003680">
    <property type="entry name" value="Flavodoxin_fold"/>
</dbReference>
<evidence type="ECO:0000313" key="4">
    <source>
        <dbReference type="EMBL" id="RHW50037.1"/>
    </source>
</evidence>
<dbReference type="GO" id="GO:0005829">
    <property type="term" value="C:cytosol"/>
    <property type="evidence" value="ECO:0007669"/>
    <property type="project" value="TreeGrafter"/>
</dbReference>
<dbReference type="GO" id="GO:0003955">
    <property type="term" value="F:NAD(P)H dehydrogenase (quinone) activity"/>
    <property type="evidence" value="ECO:0007669"/>
    <property type="project" value="TreeGrafter"/>
</dbReference>
<comment type="similarity">
    <text evidence="1">Belongs to the NAD(P)H dehydrogenase (quinone) family.</text>
</comment>
<protein>
    <submittedName>
        <fullName evidence="4">Flavodoxin family protein</fullName>
    </submittedName>
</protein>
<keyword evidence="5" id="KW-1185">Reference proteome</keyword>
<dbReference type="InterPro" id="IPR029039">
    <property type="entry name" value="Flavoprotein-like_sf"/>
</dbReference>
<dbReference type="RefSeq" id="WP_118902280.1">
    <property type="nucleotide sequence ID" value="NZ_QOCR01000004.1"/>
</dbReference>
<dbReference type="Proteomes" id="UP000284109">
    <property type="component" value="Unassembled WGS sequence"/>
</dbReference>
<reference evidence="4 5" key="1">
    <citation type="submission" date="2018-07" db="EMBL/GenBank/DDBJ databases">
        <title>Genome sequences of six Lactobacillus spp. isolated from bumble bee guts.</title>
        <authorList>
            <person name="Motta E.V.S."/>
            <person name="Moran N.A."/>
        </authorList>
    </citation>
    <scope>NUCLEOTIDE SEQUENCE [LARGE SCALE GENOMIC DNA]</scope>
    <source>
        <strain evidence="4 5">BI-1.1</strain>
    </source>
</reference>
<evidence type="ECO:0000259" key="3">
    <source>
        <dbReference type="Pfam" id="PF02525"/>
    </source>
</evidence>
<dbReference type="EMBL" id="QOCR01000004">
    <property type="protein sequence ID" value="RHW50037.1"/>
    <property type="molecule type" value="Genomic_DNA"/>
</dbReference>